<evidence type="ECO:0000313" key="9">
    <source>
        <dbReference type="EMBL" id="MBC5716143.1"/>
    </source>
</evidence>
<dbReference type="PANTHER" id="PTHR43133">
    <property type="entry name" value="RNA POLYMERASE ECF-TYPE SIGMA FACTO"/>
    <property type="match status" value="1"/>
</dbReference>
<keyword evidence="4" id="KW-0238">DNA-binding</keyword>
<dbReference type="InterPro" id="IPR039425">
    <property type="entry name" value="RNA_pol_sigma-70-like"/>
</dbReference>
<feature type="domain" description="RNA polymerase sigma factor 70 region 4 type 2" evidence="8">
    <location>
        <begin position="130"/>
        <end position="182"/>
    </location>
</feature>
<proteinExistence type="inferred from homology"/>
<reference evidence="9" key="1">
    <citation type="submission" date="2020-08" db="EMBL/GenBank/DDBJ databases">
        <title>Genome public.</title>
        <authorList>
            <person name="Liu C."/>
            <person name="Sun Q."/>
        </authorList>
    </citation>
    <scope>NUCLEOTIDE SEQUENCE</scope>
    <source>
        <strain evidence="9">BX5</strain>
    </source>
</reference>
<dbReference type="GO" id="GO:0003677">
    <property type="term" value="F:DNA binding"/>
    <property type="evidence" value="ECO:0007669"/>
    <property type="project" value="UniProtKB-KW"/>
</dbReference>
<sequence length="214" mass="24260">MVAEENDKELVRRARAGDHQAFARLVEENQNRVYSLAFRITGDREESADLAQEAFLKAWQALPNFQGESSFATWVYRLTTNLCIDYIRRQQRRRETVSAVSLDDSDSHFPEPADPGQDPHRALEQTELRRAVERGLQALPEAQRQVLVLRELSGLSYQEIGEQLDLDLGTVKSRIARARLALRKILLQDGNFFGTPASNPSEREEKGGARRGAL</sequence>
<dbReference type="SUPFAM" id="SSF88659">
    <property type="entry name" value="Sigma3 and sigma4 domains of RNA polymerase sigma factors"/>
    <property type="match status" value="1"/>
</dbReference>
<feature type="compositionally biased region" description="Basic and acidic residues" evidence="6">
    <location>
        <begin position="105"/>
        <end position="120"/>
    </location>
</feature>
<keyword evidence="3" id="KW-0731">Sigma factor</keyword>
<dbReference type="Proteomes" id="UP000602260">
    <property type="component" value="Unassembled WGS sequence"/>
</dbReference>
<dbReference type="AlphaFoldDB" id="A0A8J6IYG6"/>
<dbReference type="InterPro" id="IPR007627">
    <property type="entry name" value="RNA_pol_sigma70_r2"/>
</dbReference>
<dbReference type="InterPro" id="IPR036388">
    <property type="entry name" value="WH-like_DNA-bd_sf"/>
</dbReference>
<feature type="region of interest" description="Disordered" evidence="6">
    <location>
        <begin position="193"/>
        <end position="214"/>
    </location>
</feature>
<gene>
    <name evidence="9" type="ORF">H8S55_02195</name>
</gene>
<feature type="domain" description="RNA polymerase sigma-70 region 2" evidence="7">
    <location>
        <begin position="25"/>
        <end position="93"/>
    </location>
</feature>
<accession>A0A8J6IYG6</accession>
<dbReference type="GO" id="GO:0016987">
    <property type="term" value="F:sigma factor activity"/>
    <property type="evidence" value="ECO:0007669"/>
    <property type="project" value="UniProtKB-KW"/>
</dbReference>
<dbReference type="InterPro" id="IPR013325">
    <property type="entry name" value="RNA_pol_sigma_r2"/>
</dbReference>
<evidence type="ECO:0000313" key="10">
    <source>
        <dbReference type="Proteomes" id="UP000602260"/>
    </source>
</evidence>
<dbReference type="InterPro" id="IPR013324">
    <property type="entry name" value="RNA_pol_sigma_r3/r4-like"/>
</dbReference>
<evidence type="ECO:0000256" key="6">
    <source>
        <dbReference type="SAM" id="MobiDB-lite"/>
    </source>
</evidence>
<organism evidence="9 10">
    <name type="scientific">Flintibacter faecis</name>
    <dbReference type="NCBI Taxonomy" id="2763047"/>
    <lineage>
        <taxon>Bacteria</taxon>
        <taxon>Bacillati</taxon>
        <taxon>Bacillota</taxon>
        <taxon>Clostridia</taxon>
        <taxon>Eubacteriales</taxon>
        <taxon>Flintibacter</taxon>
    </lineage>
</organism>
<dbReference type="InterPro" id="IPR014284">
    <property type="entry name" value="RNA_pol_sigma-70_dom"/>
</dbReference>
<dbReference type="Gene3D" id="1.10.1740.10">
    <property type="match status" value="1"/>
</dbReference>
<dbReference type="SUPFAM" id="SSF88946">
    <property type="entry name" value="Sigma2 domain of RNA polymerase sigma factors"/>
    <property type="match status" value="1"/>
</dbReference>
<dbReference type="NCBIfam" id="TIGR02937">
    <property type="entry name" value="sigma70-ECF"/>
    <property type="match status" value="1"/>
</dbReference>
<evidence type="ECO:0000259" key="8">
    <source>
        <dbReference type="Pfam" id="PF08281"/>
    </source>
</evidence>
<keyword evidence="2" id="KW-0805">Transcription regulation</keyword>
<comment type="similarity">
    <text evidence="1">Belongs to the sigma-70 factor family. ECF subfamily.</text>
</comment>
<dbReference type="EMBL" id="JACOPN010000001">
    <property type="protein sequence ID" value="MBC5716143.1"/>
    <property type="molecule type" value="Genomic_DNA"/>
</dbReference>
<evidence type="ECO:0000256" key="2">
    <source>
        <dbReference type="ARBA" id="ARBA00023015"/>
    </source>
</evidence>
<keyword evidence="10" id="KW-1185">Reference proteome</keyword>
<evidence type="ECO:0000256" key="1">
    <source>
        <dbReference type="ARBA" id="ARBA00010641"/>
    </source>
</evidence>
<dbReference type="Pfam" id="PF04542">
    <property type="entry name" value="Sigma70_r2"/>
    <property type="match status" value="1"/>
</dbReference>
<evidence type="ECO:0000259" key="7">
    <source>
        <dbReference type="Pfam" id="PF04542"/>
    </source>
</evidence>
<keyword evidence="5" id="KW-0804">Transcription</keyword>
<dbReference type="RefSeq" id="WP_186877616.1">
    <property type="nucleotide sequence ID" value="NZ_JACOPN010000001.1"/>
</dbReference>
<evidence type="ECO:0000256" key="4">
    <source>
        <dbReference type="ARBA" id="ARBA00023125"/>
    </source>
</evidence>
<protein>
    <submittedName>
        <fullName evidence="9">Sigma-70 family RNA polymerase sigma factor</fullName>
    </submittedName>
</protein>
<dbReference type="CDD" id="cd06171">
    <property type="entry name" value="Sigma70_r4"/>
    <property type="match status" value="1"/>
</dbReference>
<dbReference type="GO" id="GO:0006352">
    <property type="term" value="P:DNA-templated transcription initiation"/>
    <property type="evidence" value="ECO:0007669"/>
    <property type="project" value="InterPro"/>
</dbReference>
<dbReference type="InterPro" id="IPR013249">
    <property type="entry name" value="RNA_pol_sigma70_r4_t2"/>
</dbReference>
<evidence type="ECO:0000256" key="3">
    <source>
        <dbReference type="ARBA" id="ARBA00023082"/>
    </source>
</evidence>
<feature type="region of interest" description="Disordered" evidence="6">
    <location>
        <begin position="97"/>
        <end position="120"/>
    </location>
</feature>
<dbReference type="PANTHER" id="PTHR43133:SF8">
    <property type="entry name" value="RNA POLYMERASE SIGMA FACTOR HI_1459-RELATED"/>
    <property type="match status" value="1"/>
</dbReference>
<evidence type="ECO:0000256" key="5">
    <source>
        <dbReference type="ARBA" id="ARBA00023163"/>
    </source>
</evidence>
<comment type="caution">
    <text evidence="9">The sequence shown here is derived from an EMBL/GenBank/DDBJ whole genome shotgun (WGS) entry which is preliminary data.</text>
</comment>
<dbReference type="Pfam" id="PF08281">
    <property type="entry name" value="Sigma70_r4_2"/>
    <property type="match status" value="1"/>
</dbReference>
<dbReference type="Gene3D" id="1.10.10.10">
    <property type="entry name" value="Winged helix-like DNA-binding domain superfamily/Winged helix DNA-binding domain"/>
    <property type="match status" value="1"/>
</dbReference>
<name>A0A8J6IYG6_9FIRM</name>